<organism evidence="1 2">
    <name type="scientific">Mucuna pruriens</name>
    <name type="common">Velvet bean</name>
    <name type="synonym">Dolichos pruriens</name>
    <dbReference type="NCBI Taxonomy" id="157652"/>
    <lineage>
        <taxon>Eukaryota</taxon>
        <taxon>Viridiplantae</taxon>
        <taxon>Streptophyta</taxon>
        <taxon>Embryophyta</taxon>
        <taxon>Tracheophyta</taxon>
        <taxon>Spermatophyta</taxon>
        <taxon>Magnoliopsida</taxon>
        <taxon>eudicotyledons</taxon>
        <taxon>Gunneridae</taxon>
        <taxon>Pentapetalae</taxon>
        <taxon>rosids</taxon>
        <taxon>fabids</taxon>
        <taxon>Fabales</taxon>
        <taxon>Fabaceae</taxon>
        <taxon>Papilionoideae</taxon>
        <taxon>50 kb inversion clade</taxon>
        <taxon>NPAAA clade</taxon>
        <taxon>indigoferoid/millettioid clade</taxon>
        <taxon>Phaseoleae</taxon>
        <taxon>Mucuna</taxon>
    </lineage>
</organism>
<feature type="non-terminal residue" evidence="1">
    <location>
        <position position="1"/>
    </location>
</feature>
<dbReference type="OrthoDB" id="1934635at2759"/>
<keyword evidence="2" id="KW-1185">Reference proteome</keyword>
<gene>
    <name evidence="1" type="ORF">CR513_12405</name>
</gene>
<protein>
    <submittedName>
        <fullName evidence="1">Uncharacterized protein</fullName>
    </submittedName>
</protein>
<reference evidence="1" key="1">
    <citation type="submission" date="2018-05" db="EMBL/GenBank/DDBJ databases">
        <title>Draft genome of Mucuna pruriens seed.</title>
        <authorList>
            <person name="Nnadi N.E."/>
            <person name="Vos R."/>
            <person name="Hasami M.H."/>
            <person name="Devisetty U.K."/>
            <person name="Aguiy J.C."/>
        </authorList>
    </citation>
    <scope>NUCLEOTIDE SEQUENCE [LARGE SCALE GENOMIC DNA]</scope>
    <source>
        <strain evidence="1">JCA_2017</strain>
    </source>
</reference>
<sequence>MFAKLCISKQVPERVNIRDIQGRIGGRKEHYYLFIYMLSRSQFLSNTKVFKSLRFPELGHDCGSKGASFGNQSCQSSSSSWIQEGRKKRKTWEKRRGTKGGRARHKLKVEQVVGCINLHGRKVVRLVTLEFGDYALVWWTEVLEDIRRGVRDPFKDWVVLKNDEK</sequence>
<dbReference type="Proteomes" id="UP000257109">
    <property type="component" value="Unassembled WGS sequence"/>
</dbReference>
<comment type="caution">
    <text evidence="1">The sequence shown here is derived from an EMBL/GenBank/DDBJ whole genome shotgun (WGS) entry which is preliminary data.</text>
</comment>
<evidence type="ECO:0000313" key="1">
    <source>
        <dbReference type="EMBL" id="RDY03943.1"/>
    </source>
</evidence>
<dbReference type="EMBL" id="QJKJ01002173">
    <property type="protein sequence ID" value="RDY03943.1"/>
    <property type="molecule type" value="Genomic_DNA"/>
</dbReference>
<name>A0A371HMC3_MUCPR</name>
<proteinExistence type="predicted"/>
<dbReference type="AlphaFoldDB" id="A0A371HMC3"/>
<evidence type="ECO:0000313" key="2">
    <source>
        <dbReference type="Proteomes" id="UP000257109"/>
    </source>
</evidence>
<accession>A0A371HMC3</accession>